<dbReference type="EMBL" id="JAARRU010000001">
    <property type="protein sequence ID" value="MBC1564100.1"/>
    <property type="molecule type" value="Genomic_DNA"/>
</dbReference>
<sequence>MEYTQSTKLEIFNTYFDVNDFMESHKVVDVQINTMFDSQIGVRSMYYVFYEEEN</sequence>
<evidence type="ECO:0000313" key="1">
    <source>
        <dbReference type="EMBL" id="MBC1564100.1"/>
    </source>
</evidence>
<dbReference type="RefSeq" id="WP_185416236.1">
    <property type="nucleotide sequence ID" value="NZ_JAARRU010000001.1"/>
</dbReference>
<evidence type="ECO:0008006" key="3">
    <source>
        <dbReference type="Google" id="ProtNLM"/>
    </source>
</evidence>
<proteinExistence type="predicted"/>
<organism evidence="1 2">
    <name type="scientific">Listeria booriae</name>
    <dbReference type="NCBI Taxonomy" id="1552123"/>
    <lineage>
        <taxon>Bacteria</taxon>
        <taxon>Bacillati</taxon>
        <taxon>Bacillota</taxon>
        <taxon>Bacilli</taxon>
        <taxon>Bacillales</taxon>
        <taxon>Listeriaceae</taxon>
        <taxon>Listeria</taxon>
    </lineage>
</organism>
<name>A0A841ZUQ0_9LIST</name>
<dbReference type="Proteomes" id="UP000586951">
    <property type="component" value="Unassembled WGS sequence"/>
</dbReference>
<dbReference type="AlphaFoldDB" id="A0A841ZUQ0"/>
<protein>
    <recommendedName>
        <fullName evidence="3">Sporulation protein cse60</fullName>
    </recommendedName>
</protein>
<comment type="caution">
    <text evidence="1">The sequence shown here is derived from an EMBL/GenBank/DDBJ whole genome shotgun (WGS) entry which is preliminary data.</text>
</comment>
<gene>
    <name evidence="1" type="ORF">HB907_01700</name>
</gene>
<accession>A0A841ZUQ0</accession>
<reference evidence="1 2" key="1">
    <citation type="submission" date="2020-03" db="EMBL/GenBank/DDBJ databases">
        <title>Soil Listeria distribution.</title>
        <authorList>
            <person name="Liao J."/>
            <person name="Wiedmann M."/>
        </authorList>
    </citation>
    <scope>NUCLEOTIDE SEQUENCE [LARGE SCALE GENOMIC DNA]</scope>
    <source>
        <strain evidence="1 2">FSL L7-1427</strain>
    </source>
</reference>
<evidence type="ECO:0000313" key="2">
    <source>
        <dbReference type="Proteomes" id="UP000586951"/>
    </source>
</evidence>